<dbReference type="PROSITE" id="PS51186">
    <property type="entry name" value="GNAT"/>
    <property type="match status" value="1"/>
</dbReference>
<dbReference type="Proteomes" id="UP000198897">
    <property type="component" value="Unassembled WGS sequence"/>
</dbReference>
<evidence type="ECO:0000313" key="3">
    <source>
        <dbReference type="Proteomes" id="UP000198897"/>
    </source>
</evidence>
<dbReference type="EMBL" id="FOOG01000003">
    <property type="protein sequence ID" value="SFF60606.1"/>
    <property type="molecule type" value="Genomic_DNA"/>
</dbReference>
<organism evidence="2 3">
    <name type="scientific">Halobacillus alkaliphilus</name>
    <dbReference type="NCBI Taxonomy" id="396056"/>
    <lineage>
        <taxon>Bacteria</taxon>
        <taxon>Bacillati</taxon>
        <taxon>Bacillota</taxon>
        <taxon>Bacilli</taxon>
        <taxon>Bacillales</taxon>
        <taxon>Bacillaceae</taxon>
        <taxon>Halobacillus</taxon>
    </lineage>
</organism>
<name>A0A1I2K6T9_9BACI</name>
<keyword evidence="3" id="KW-1185">Reference proteome</keyword>
<dbReference type="Gene3D" id="3.40.630.30">
    <property type="match status" value="1"/>
</dbReference>
<protein>
    <submittedName>
        <fullName evidence="2">Acetyltransferase, GNAT family</fullName>
    </submittedName>
</protein>
<dbReference type="InterPro" id="IPR016181">
    <property type="entry name" value="Acyl_CoA_acyltransferase"/>
</dbReference>
<evidence type="ECO:0000259" key="1">
    <source>
        <dbReference type="PROSITE" id="PS51186"/>
    </source>
</evidence>
<dbReference type="PANTHER" id="PTHR43259">
    <property type="entry name" value="SPT10P"/>
    <property type="match status" value="1"/>
</dbReference>
<proteinExistence type="predicted"/>
<dbReference type="PANTHER" id="PTHR43259:SF1">
    <property type="entry name" value="N-ACETYLTRANSFERASE DOMAIN-CONTAINING PROTEIN"/>
    <property type="match status" value="1"/>
</dbReference>
<sequence length="157" mass="18552">MLNLNVMLQKDFDELMKMEVQNYADEKVKAGTWTKEESLQKSKEAFQQLLPDGLQTTHHFLLSLSHPNTNEVVGYFWYHFDESHPQKEAFIYNFLIFEPYRGQGFGRRALESLEKYVKQQGVKKLSLHVFAHNKRAIHLYQQAMYDITDINMSKYIG</sequence>
<evidence type="ECO:0000313" key="2">
    <source>
        <dbReference type="EMBL" id="SFF60606.1"/>
    </source>
</evidence>
<dbReference type="CDD" id="cd04301">
    <property type="entry name" value="NAT_SF"/>
    <property type="match status" value="1"/>
</dbReference>
<dbReference type="AlphaFoldDB" id="A0A1I2K6T9"/>
<dbReference type="InterPro" id="IPR052829">
    <property type="entry name" value="N-acetyltransferase_domain"/>
</dbReference>
<dbReference type="Pfam" id="PF00583">
    <property type="entry name" value="Acetyltransf_1"/>
    <property type="match status" value="1"/>
</dbReference>
<accession>A0A1I2K6T9</accession>
<dbReference type="RefSeq" id="WP_089749929.1">
    <property type="nucleotide sequence ID" value="NZ_FOOG01000003.1"/>
</dbReference>
<gene>
    <name evidence="2" type="ORF">SAMN05216353_10329</name>
</gene>
<feature type="domain" description="N-acetyltransferase" evidence="1">
    <location>
        <begin position="2"/>
        <end position="157"/>
    </location>
</feature>
<reference evidence="3" key="1">
    <citation type="submission" date="2016-10" db="EMBL/GenBank/DDBJ databases">
        <authorList>
            <person name="Varghese N."/>
            <person name="Submissions S."/>
        </authorList>
    </citation>
    <scope>NUCLEOTIDE SEQUENCE [LARGE SCALE GENOMIC DNA]</scope>
    <source>
        <strain evidence="3">FP5</strain>
    </source>
</reference>
<dbReference type="GO" id="GO:0016747">
    <property type="term" value="F:acyltransferase activity, transferring groups other than amino-acyl groups"/>
    <property type="evidence" value="ECO:0007669"/>
    <property type="project" value="InterPro"/>
</dbReference>
<dbReference type="InterPro" id="IPR000182">
    <property type="entry name" value="GNAT_dom"/>
</dbReference>
<keyword evidence="2" id="KW-0808">Transferase</keyword>
<dbReference type="SUPFAM" id="SSF55729">
    <property type="entry name" value="Acyl-CoA N-acyltransferases (Nat)"/>
    <property type="match status" value="1"/>
</dbReference>
<dbReference type="OrthoDB" id="65897at2"/>